<gene>
    <name evidence="4" type="ORF">TVY486_0801910</name>
</gene>
<dbReference type="AlphaFoldDB" id="G0U0I3"/>
<evidence type="ECO:0000256" key="1">
    <source>
        <dbReference type="ARBA" id="ARBA00010926"/>
    </source>
</evidence>
<dbReference type="PANTHER" id="PTHR10343:SF84">
    <property type="entry name" value="5'-AMP-ACTIVATED PROTEIN KINASE SUBUNIT BETA-1"/>
    <property type="match status" value="1"/>
</dbReference>
<dbReference type="InterPro" id="IPR014756">
    <property type="entry name" value="Ig_E-set"/>
</dbReference>
<name>G0U0I3_TRYVY</name>
<reference evidence="4" key="1">
    <citation type="journal article" date="2012" name="Proc. Natl. Acad. Sci. U.S.A.">
        <title>Antigenic diversity is generated by distinct evolutionary mechanisms in African trypanosome species.</title>
        <authorList>
            <person name="Jackson A.P."/>
            <person name="Berry A."/>
            <person name="Aslett M."/>
            <person name="Allison H.C."/>
            <person name="Burton P."/>
            <person name="Vavrova-Anderson J."/>
            <person name="Brown R."/>
            <person name="Browne H."/>
            <person name="Corton N."/>
            <person name="Hauser H."/>
            <person name="Gamble J."/>
            <person name="Gilderthorp R."/>
            <person name="Marcello L."/>
            <person name="McQuillan J."/>
            <person name="Otto T.D."/>
            <person name="Quail M.A."/>
            <person name="Sanders M.J."/>
            <person name="van Tonder A."/>
            <person name="Ginger M.L."/>
            <person name="Field M.C."/>
            <person name="Barry J.D."/>
            <person name="Hertz-Fowler C."/>
            <person name="Berriman M."/>
        </authorList>
    </citation>
    <scope>NUCLEOTIDE SEQUENCE</scope>
    <source>
        <strain evidence="4">Y486</strain>
    </source>
</reference>
<dbReference type="EMBL" id="HE573024">
    <property type="protein sequence ID" value="CCC49582.1"/>
    <property type="molecule type" value="Genomic_DNA"/>
</dbReference>
<evidence type="ECO:0000313" key="4">
    <source>
        <dbReference type="EMBL" id="CCC49582.1"/>
    </source>
</evidence>
<dbReference type="CDD" id="cd02859">
    <property type="entry name" value="E_set_AMPKbeta_like_N"/>
    <property type="match status" value="1"/>
</dbReference>
<sequence>MGLQNAKEARGPRHATICNSSSAAGRPATSVFGTTNYAAGGQGVAMRTTGKRENILQQNAHYRDFTSPSTLKRESSVGVQRREALCAQNSATTETKKYPVVLRYANTDAKLLAAKKEGLFVAVESLGWRQLPMTASEDSFYVVVDLVPGEHHYRFVQNGSEFVDLTQPTTTFPPTEEGEASGDGVHVTEGAANVIQVNEALLTTKEDEEIPDDGQGWGFEETKFSEDRRYPPIMPVHLRYTPLNTPPTAMRCTRDGVVCAVSEETVSPENLPLPLSGTVNHLYFQRREDHVVAGLTTRYCNKYVTVVYYSSTDTVGT</sequence>
<dbReference type="SMART" id="SM01010">
    <property type="entry name" value="AMPKBI"/>
    <property type="match status" value="1"/>
</dbReference>
<dbReference type="GO" id="GO:0005737">
    <property type="term" value="C:cytoplasm"/>
    <property type="evidence" value="ECO:0007669"/>
    <property type="project" value="TreeGrafter"/>
</dbReference>
<comment type="similarity">
    <text evidence="1">Belongs to the 5'-AMP-activated protein kinase beta subunit family.</text>
</comment>
<dbReference type="PANTHER" id="PTHR10343">
    <property type="entry name" value="5'-AMP-ACTIVATED PROTEIN KINASE , BETA SUBUNIT"/>
    <property type="match status" value="1"/>
</dbReference>
<proteinExistence type="inferred from homology"/>
<dbReference type="OMA" id="PPGNHNY"/>
<dbReference type="Gene3D" id="6.20.250.60">
    <property type="match status" value="1"/>
</dbReference>
<feature type="domain" description="Association with the SNF1 complex (ASC)" evidence="3">
    <location>
        <begin position="189"/>
        <end position="312"/>
    </location>
</feature>
<dbReference type="GO" id="GO:0031588">
    <property type="term" value="C:nucleotide-activated protein kinase complex"/>
    <property type="evidence" value="ECO:0007669"/>
    <property type="project" value="TreeGrafter"/>
</dbReference>
<dbReference type="Gene3D" id="2.60.40.10">
    <property type="entry name" value="Immunoglobulins"/>
    <property type="match status" value="1"/>
</dbReference>
<organism evidence="4">
    <name type="scientific">Trypanosoma vivax (strain Y486)</name>
    <dbReference type="NCBI Taxonomy" id="1055687"/>
    <lineage>
        <taxon>Eukaryota</taxon>
        <taxon>Discoba</taxon>
        <taxon>Euglenozoa</taxon>
        <taxon>Kinetoplastea</taxon>
        <taxon>Metakinetoplastina</taxon>
        <taxon>Trypanosomatida</taxon>
        <taxon>Trypanosomatidae</taxon>
        <taxon>Trypanosoma</taxon>
        <taxon>Duttonella</taxon>
    </lineage>
</organism>
<dbReference type="SUPFAM" id="SSF81296">
    <property type="entry name" value="E set domains"/>
    <property type="match status" value="1"/>
</dbReference>
<protein>
    <recommendedName>
        <fullName evidence="3">Association with the SNF1 complex (ASC) domain-containing protein</fullName>
    </recommendedName>
</protein>
<dbReference type="InterPro" id="IPR013783">
    <property type="entry name" value="Ig-like_fold"/>
</dbReference>
<accession>G0U0I3</accession>
<feature type="region of interest" description="Disordered" evidence="2">
    <location>
        <begin position="1"/>
        <end position="26"/>
    </location>
</feature>
<evidence type="ECO:0000259" key="3">
    <source>
        <dbReference type="SMART" id="SM01010"/>
    </source>
</evidence>
<dbReference type="VEuPathDB" id="TriTrypDB:TvY486_0801910"/>
<dbReference type="SUPFAM" id="SSF160219">
    <property type="entry name" value="AMPKBI-like"/>
    <property type="match status" value="1"/>
</dbReference>
<dbReference type="Pfam" id="PF04739">
    <property type="entry name" value="AMPKBI"/>
    <property type="match status" value="1"/>
</dbReference>
<dbReference type="GO" id="GO:0007165">
    <property type="term" value="P:signal transduction"/>
    <property type="evidence" value="ECO:0007669"/>
    <property type="project" value="TreeGrafter"/>
</dbReference>
<dbReference type="InterPro" id="IPR037256">
    <property type="entry name" value="ASC_dom_sf"/>
</dbReference>
<dbReference type="GO" id="GO:0005634">
    <property type="term" value="C:nucleus"/>
    <property type="evidence" value="ECO:0007669"/>
    <property type="project" value="TreeGrafter"/>
</dbReference>
<dbReference type="GO" id="GO:0019901">
    <property type="term" value="F:protein kinase binding"/>
    <property type="evidence" value="ECO:0007669"/>
    <property type="project" value="TreeGrafter"/>
</dbReference>
<evidence type="ECO:0000256" key="2">
    <source>
        <dbReference type="SAM" id="MobiDB-lite"/>
    </source>
</evidence>
<dbReference type="InterPro" id="IPR050827">
    <property type="entry name" value="CRP1_MDG1_kinase"/>
</dbReference>
<dbReference type="InterPro" id="IPR006828">
    <property type="entry name" value="ASC_dom"/>
</dbReference>